<evidence type="ECO:0000256" key="1">
    <source>
        <dbReference type="SAM" id="MobiDB-lite"/>
    </source>
</evidence>
<sequence>MFKSLTFIEGQLSKTRVITIKGPQIETFSLDFSREREKVHTQDSDSDSVSKLVAASDSGPPHLPTRSPCPIRSGSASNFRRFLIYFSFFGDQRSGIGGLAGLFD</sequence>
<organism evidence="2 3">
    <name type="scientific">Acer saccharum</name>
    <name type="common">Sugar maple</name>
    <dbReference type="NCBI Taxonomy" id="4024"/>
    <lineage>
        <taxon>Eukaryota</taxon>
        <taxon>Viridiplantae</taxon>
        <taxon>Streptophyta</taxon>
        <taxon>Embryophyta</taxon>
        <taxon>Tracheophyta</taxon>
        <taxon>Spermatophyta</taxon>
        <taxon>Magnoliopsida</taxon>
        <taxon>eudicotyledons</taxon>
        <taxon>Gunneridae</taxon>
        <taxon>Pentapetalae</taxon>
        <taxon>rosids</taxon>
        <taxon>malvids</taxon>
        <taxon>Sapindales</taxon>
        <taxon>Sapindaceae</taxon>
        <taxon>Hippocastanoideae</taxon>
        <taxon>Acereae</taxon>
        <taxon>Acer</taxon>
    </lineage>
</organism>
<feature type="region of interest" description="Disordered" evidence="1">
    <location>
        <begin position="38"/>
        <end position="70"/>
    </location>
</feature>
<accession>A0AA39VZ24</accession>
<reference evidence="2" key="2">
    <citation type="submission" date="2023-06" db="EMBL/GenBank/DDBJ databases">
        <authorList>
            <person name="Swenson N.G."/>
            <person name="Wegrzyn J.L."/>
            <person name="Mcevoy S.L."/>
        </authorList>
    </citation>
    <scope>NUCLEOTIDE SEQUENCE</scope>
    <source>
        <strain evidence="2">NS2018</strain>
        <tissue evidence="2">Leaf</tissue>
    </source>
</reference>
<comment type="caution">
    <text evidence="2">The sequence shown here is derived from an EMBL/GenBank/DDBJ whole genome shotgun (WGS) entry which is preliminary data.</text>
</comment>
<protein>
    <submittedName>
        <fullName evidence="2">Uncharacterized protein</fullName>
    </submittedName>
</protein>
<evidence type="ECO:0000313" key="2">
    <source>
        <dbReference type="EMBL" id="KAK0597595.1"/>
    </source>
</evidence>
<name>A0AA39VZ24_ACESA</name>
<dbReference type="AlphaFoldDB" id="A0AA39VZ24"/>
<reference evidence="2" key="1">
    <citation type="journal article" date="2022" name="Plant J.">
        <title>Strategies of tolerance reflected in two North American maple genomes.</title>
        <authorList>
            <person name="McEvoy S.L."/>
            <person name="Sezen U.U."/>
            <person name="Trouern-Trend A."/>
            <person name="McMahon S.M."/>
            <person name="Schaberg P.G."/>
            <person name="Yang J."/>
            <person name="Wegrzyn J.L."/>
            <person name="Swenson N.G."/>
        </authorList>
    </citation>
    <scope>NUCLEOTIDE SEQUENCE</scope>
    <source>
        <strain evidence="2">NS2018</strain>
    </source>
</reference>
<dbReference type="Proteomes" id="UP001168877">
    <property type="component" value="Unassembled WGS sequence"/>
</dbReference>
<dbReference type="EMBL" id="JAUESC010000004">
    <property type="protein sequence ID" value="KAK0597595.1"/>
    <property type="molecule type" value="Genomic_DNA"/>
</dbReference>
<gene>
    <name evidence="2" type="ORF">LWI29_026776</name>
</gene>
<keyword evidence="3" id="KW-1185">Reference proteome</keyword>
<evidence type="ECO:0000313" key="3">
    <source>
        <dbReference type="Proteomes" id="UP001168877"/>
    </source>
</evidence>
<proteinExistence type="predicted"/>